<accession>A0AAV5URV2</accession>
<dbReference type="AlphaFoldDB" id="A0AAV5URV2"/>
<evidence type="ECO:0000313" key="1">
    <source>
        <dbReference type="EMBL" id="GMT08544.1"/>
    </source>
</evidence>
<protein>
    <submittedName>
        <fullName evidence="1">Uncharacterized protein</fullName>
    </submittedName>
</protein>
<dbReference type="EMBL" id="BTSX01000114">
    <property type="protein sequence ID" value="GMT08544.1"/>
    <property type="molecule type" value="Genomic_DNA"/>
</dbReference>
<evidence type="ECO:0000313" key="2">
    <source>
        <dbReference type="Proteomes" id="UP001432027"/>
    </source>
</evidence>
<feature type="non-terminal residue" evidence="1">
    <location>
        <position position="1"/>
    </location>
</feature>
<proteinExistence type="predicted"/>
<feature type="non-terminal residue" evidence="1">
    <location>
        <position position="123"/>
    </location>
</feature>
<gene>
    <name evidence="1" type="ORF">PENTCL1PPCAC_30718</name>
</gene>
<reference evidence="1" key="1">
    <citation type="submission" date="2023-10" db="EMBL/GenBank/DDBJ databases">
        <title>Genome assembly of Pristionchus species.</title>
        <authorList>
            <person name="Yoshida K."/>
            <person name="Sommer R.J."/>
        </authorList>
    </citation>
    <scope>NUCLEOTIDE SEQUENCE</scope>
    <source>
        <strain evidence="1">RS0144</strain>
    </source>
</reference>
<dbReference type="Proteomes" id="UP001432027">
    <property type="component" value="Unassembled WGS sequence"/>
</dbReference>
<comment type="caution">
    <text evidence="1">The sequence shown here is derived from an EMBL/GenBank/DDBJ whole genome shotgun (WGS) entry which is preliminary data.</text>
</comment>
<name>A0AAV5URV2_9BILA</name>
<keyword evidence="2" id="KW-1185">Reference proteome</keyword>
<organism evidence="1 2">
    <name type="scientific">Pristionchus entomophagus</name>
    <dbReference type="NCBI Taxonomy" id="358040"/>
    <lineage>
        <taxon>Eukaryota</taxon>
        <taxon>Metazoa</taxon>
        <taxon>Ecdysozoa</taxon>
        <taxon>Nematoda</taxon>
        <taxon>Chromadorea</taxon>
        <taxon>Rhabditida</taxon>
        <taxon>Rhabditina</taxon>
        <taxon>Diplogasteromorpha</taxon>
        <taxon>Diplogasteroidea</taxon>
        <taxon>Neodiplogasteridae</taxon>
        <taxon>Pristionchus</taxon>
    </lineage>
</organism>
<sequence length="123" mass="13343">TVINNNLCDSKWGWMGIDGDGSRLNGMTPLFSSSILRFGRGESVTTTVSNLAFVGDPSGGIVEVTRRDVDATAVRLQTTQMLVVYDVAGPSDVGIFLGLESKNECLGRGRRESPLEWKRQPPL</sequence>